<dbReference type="Gene3D" id="3.30.10.10">
    <property type="entry name" value="Trypsin Inhibitor V, subunit A"/>
    <property type="match status" value="1"/>
</dbReference>
<dbReference type="Proteomes" id="UP000594263">
    <property type="component" value="Unplaced"/>
</dbReference>
<evidence type="ECO:0000256" key="4">
    <source>
        <dbReference type="SAM" id="MobiDB-lite"/>
    </source>
</evidence>
<organism evidence="5 6">
    <name type="scientific">Kalanchoe fedtschenkoi</name>
    <name type="common">Lavender scallops</name>
    <name type="synonym">South American air plant</name>
    <dbReference type="NCBI Taxonomy" id="63787"/>
    <lineage>
        <taxon>Eukaryota</taxon>
        <taxon>Viridiplantae</taxon>
        <taxon>Streptophyta</taxon>
        <taxon>Embryophyta</taxon>
        <taxon>Tracheophyta</taxon>
        <taxon>Spermatophyta</taxon>
        <taxon>Magnoliopsida</taxon>
        <taxon>eudicotyledons</taxon>
        <taxon>Gunneridae</taxon>
        <taxon>Pentapetalae</taxon>
        <taxon>Saxifragales</taxon>
        <taxon>Crassulaceae</taxon>
        <taxon>Kalanchoe</taxon>
    </lineage>
</organism>
<dbReference type="GO" id="GO:0009611">
    <property type="term" value="P:response to wounding"/>
    <property type="evidence" value="ECO:0007669"/>
    <property type="project" value="InterPro"/>
</dbReference>
<dbReference type="AlphaFoldDB" id="A0A7N0SX78"/>
<keyword evidence="3" id="KW-0722">Serine protease inhibitor</keyword>
<dbReference type="PANTHER" id="PTHR33091:SF29">
    <property type="entry name" value="SUBTILISIN INHIBITOR 1"/>
    <property type="match status" value="1"/>
</dbReference>
<proteinExistence type="inferred from homology"/>
<reference evidence="5" key="1">
    <citation type="submission" date="2021-01" db="UniProtKB">
        <authorList>
            <consortium name="EnsemblPlants"/>
        </authorList>
    </citation>
    <scope>IDENTIFICATION</scope>
</reference>
<comment type="similarity">
    <text evidence="1">Belongs to the protease inhibitor I13 (potato type I serine protease inhibitor) family.</text>
</comment>
<feature type="compositionally biased region" description="Polar residues" evidence="4">
    <location>
        <begin position="1"/>
        <end position="12"/>
    </location>
</feature>
<name>A0A7N0SX78_KALFE</name>
<dbReference type="Pfam" id="PF00280">
    <property type="entry name" value="potato_inhibit"/>
    <property type="match status" value="1"/>
</dbReference>
<sequence>MATSESSQQTDASDPPPTMDLGWRVVEEEVDSKKPAKKTWPELVGLPAVEAERKIKEEMDGAYTPVVPADGFITYDFVTNPVRTLFADEAGKVVRAPSIGYHQTELQLYRRGMVNCYLISLFKQVCGTKKH</sequence>
<dbReference type="InterPro" id="IPR036354">
    <property type="entry name" value="Prot_inh_pot1_sf"/>
</dbReference>
<dbReference type="EnsemblPlants" id="Kaladp0011s0684.1.v1.1">
    <property type="protein sequence ID" value="Kaladp0011s0684.1.v1.1"/>
    <property type="gene ID" value="Kaladp0011s0684.v1.1"/>
</dbReference>
<evidence type="ECO:0000256" key="2">
    <source>
        <dbReference type="ARBA" id="ARBA00022690"/>
    </source>
</evidence>
<dbReference type="InterPro" id="IPR000864">
    <property type="entry name" value="Prot_inh_pot1"/>
</dbReference>
<dbReference type="PANTHER" id="PTHR33091">
    <property type="entry name" value="PROTEIN, PUTATIVE, EXPRESSED-RELATED"/>
    <property type="match status" value="1"/>
</dbReference>
<accession>A0A7N0SX78</accession>
<keyword evidence="6" id="KW-1185">Reference proteome</keyword>
<evidence type="ECO:0000256" key="1">
    <source>
        <dbReference type="ARBA" id="ARBA00008210"/>
    </source>
</evidence>
<dbReference type="GO" id="GO:0004867">
    <property type="term" value="F:serine-type endopeptidase inhibitor activity"/>
    <property type="evidence" value="ECO:0007669"/>
    <property type="project" value="UniProtKB-KW"/>
</dbReference>
<dbReference type="SUPFAM" id="SSF54654">
    <property type="entry name" value="CI-2 family of serine protease inhibitors"/>
    <property type="match status" value="1"/>
</dbReference>
<feature type="region of interest" description="Disordered" evidence="4">
    <location>
        <begin position="1"/>
        <end position="21"/>
    </location>
</feature>
<evidence type="ECO:0000256" key="3">
    <source>
        <dbReference type="ARBA" id="ARBA00022900"/>
    </source>
</evidence>
<keyword evidence="2" id="KW-0646">Protease inhibitor</keyword>
<evidence type="ECO:0000313" key="6">
    <source>
        <dbReference type="Proteomes" id="UP000594263"/>
    </source>
</evidence>
<protein>
    <submittedName>
        <fullName evidence="5">Uncharacterized protein</fullName>
    </submittedName>
</protein>
<dbReference type="Gramene" id="Kaladp0011s0684.1.v1.1">
    <property type="protein sequence ID" value="Kaladp0011s0684.1.v1.1"/>
    <property type="gene ID" value="Kaladp0011s0684.v1.1"/>
</dbReference>
<dbReference type="PROSITE" id="PS00285">
    <property type="entry name" value="POTATO_INHIBITOR"/>
    <property type="match status" value="1"/>
</dbReference>
<evidence type="ECO:0000313" key="5">
    <source>
        <dbReference type="EnsemblPlants" id="Kaladp0011s0684.1.v1.1"/>
    </source>
</evidence>